<sequence>MAMVDEQMPIWEEIDRAESYLICCMFDEATSLASSIIKRLLENYSSSCKVQGDNENECGDMLESAGMVVVQSMKQLQRTSEIVKELKLLFGSITAIPAQVFLTGVCFQMSESPSTTVQGSLEEFLKNWRFVDNRYYPVFSAEGSASDPEGSCFRFSIGVDEYLEVVELYVITLLAMTKQDTDHAISWVEKAMLPMEKRQELLRRLRSMNSSLVTSSSQTSTSSQLPDGYKGHYEDIESEYVSCGGNTAKEEILKLSRQRVPRFWWFPNITLKLGDTRLVVPSGKMLLATLLLLMYYFTRKKHAVLKRVLVQKALSVKKALLDLWQLAFSYQVNPLAALQPLPTATHGSH</sequence>
<dbReference type="AlphaFoldDB" id="A0A6I9T3H2"/>
<dbReference type="RefSeq" id="XP_011078192.1">
    <property type="nucleotide sequence ID" value="XM_011079890.2"/>
</dbReference>
<dbReference type="InterPro" id="IPR034571">
    <property type="entry name" value="APEM9"/>
</dbReference>
<reference evidence="3" key="1">
    <citation type="journal article" date="2012" name="BMC Genomics">
        <title>Development and validation of genic-SSR markers in sesame by RNA-seq.</title>
        <authorList>
            <person name="Zhang H."/>
            <person name="Wei L."/>
            <person name="Miao H."/>
            <person name="Zhang T."/>
            <person name="Wang C."/>
        </authorList>
    </citation>
    <scope>NUCLEOTIDE SEQUENCE</scope>
</reference>
<protein>
    <submittedName>
        <fullName evidence="3">Protein APEM9</fullName>
    </submittedName>
</protein>
<dbReference type="KEGG" id="sind:105161992"/>
<evidence type="ECO:0000313" key="2">
    <source>
        <dbReference type="Proteomes" id="UP000504604"/>
    </source>
</evidence>
<dbReference type="OrthoDB" id="1919407at2759"/>
<dbReference type="GeneID" id="105161992"/>
<gene>
    <name evidence="3" type="primary">LOC105161992</name>
</gene>
<dbReference type="GO" id="GO:0015919">
    <property type="term" value="P:peroxisomal membrane transport"/>
    <property type="evidence" value="ECO:0007669"/>
    <property type="project" value="InterPro"/>
</dbReference>
<evidence type="ECO:0000313" key="3">
    <source>
        <dbReference type="RefSeq" id="XP_011078192.1"/>
    </source>
</evidence>
<keyword evidence="1" id="KW-1133">Transmembrane helix</keyword>
<reference evidence="3" key="2">
    <citation type="submission" date="2025-08" db="UniProtKB">
        <authorList>
            <consortium name="RefSeq"/>
        </authorList>
    </citation>
    <scope>IDENTIFICATION</scope>
</reference>
<keyword evidence="1" id="KW-0812">Transmembrane</keyword>
<accession>A0A6I9T3H2</accession>
<dbReference type="PANTHER" id="PTHR36361:SF1">
    <property type="entry name" value="PROTEIN APEM9"/>
    <property type="match status" value="1"/>
</dbReference>
<name>A0A6I9T3H2_SESIN</name>
<dbReference type="PANTHER" id="PTHR36361">
    <property type="entry name" value="PROTEIN APEM9"/>
    <property type="match status" value="1"/>
</dbReference>
<evidence type="ECO:0000256" key="1">
    <source>
        <dbReference type="SAM" id="Phobius"/>
    </source>
</evidence>
<dbReference type="FunCoup" id="A0A6I9T3H2">
    <property type="interactions" value="1708"/>
</dbReference>
<keyword evidence="2" id="KW-1185">Reference proteome</keyword>
<organism evidence="2 3">
    <name type="scientific">Sesamum indicum</name>
    <name type="common">Oriental sesame</name>
    <name type="synonym">Sesamum orientale</name>
    <dbReference type="NCBI Taxonomy" id="4182"/>
    <lineage>
        <taxon>Eukaryota</taxon>
        <taxon>Viridiplantae</taxon>
        <taxon>Streptophyta</taxon>
        <taxon>Embryophyta</taxon>
        <taxon>Tracheophyta</taxon>
        <taxon>Spermatophyta</taxon>
        <taxon>Magnoliopsida</taxon>
        <taxon>eudicotyledons</taxon>
        <taxon>Gunneridae</taxon>
        <taxon>Pentapetalae</taxon>
        <taxon>asterids</taxon>
        <taxon>lamiids</taxon>
        <taxon>Lamiales</taxon>
        <taxon>Pedaliaceae</taxon>
        <taxon>Sesamum</taxon>
    </lineage>
</organism>
<proteinExistence type="predicted"/>
<dbReference type="Proteomes" id="UP000504604">
    <property type="component" value="Linkage group LG5"/>
</dbReference>
<feature type="transmembrane region" description="Helical" evidence="1">
    <location>
        <begin position="278"/>
        <end position="297"/>
    </location>
</feature>
<keyword evidence="1" id="KW-0472">Membrane</keyword>
<dbReference type="InParanoid" id="A0A6I9T3H2"/>